<name>A0ABX0SDA5_9ACTN</name>
<comment type="subcellular location">
    <subcellularLocation>
        <location evidence="12">Cytoplasm</location>
    </subcellularLocation>
</comment>
<dbReference type="PIRSF" id="PIRSF001365">
    <property type="entry name" value="DHDPS"/>
    <property type="match status" value="1"/>
</dbReference>
<dbReference type="PANTHER" id="PTHR12128">
    <property type="entry name" value="DIHYDRODIPICOLINATE SYNTHASE"/>
    <property type="match status" value="1"/>
</dbReference>
<proteinExistence type="inferred from homology"/>
<dbReference type="InterPro" id="IPR002220">
    <property type="entry name" value="DapA-like"/>
</dbReference>
<evidence type="ECO:0000256" key="1">
    <source>
        <dbReference type="ARBA" id="ARBA00003294"/>
    </source>
</evidence>
<keyword evidence="9 12" id="KW-0456">Lyase</keyword>
<evidence type="ECO:0000256" key="12">
    <source>
        <dbReference type="HAMAP-Rule" id="MF_00418"/>
    </source>
</evidence>
<dbReference type="HAMAP" id="MF_00418">
    <property type="entry name" value="DapA"/>
    <property type="match status" value="1"/>
</dbReference>
<evidence type="ECO:0000256" key="2">
    <source>
        <dbReference type="ARBA" id="ARBA00005120"/>
    </source>
</evidence>
<protein>
    <recommendedName>
        <fullName evidence="4 12">4-hydroxy-tetrahydrodipicolinate synthase</fullName>
        <shortName evidence="12">HTPA synthase</shortName>
        <ecNumber evidence="4 12">4.3.3.7</ecNumber>
    </recommendedName>
</protein>
<comment type="similarity">
    <text evidence="3 12 13">Belongs to the DapA family.</text>
</comment>
<dbReference type="InterPro" id="IPR020625">
    <property type="entry name" value="Schiff_base-form_aldolases_AS"/>
</dbReference>
<evidence type="ECO:0000256" key="5">
    <source>
        <dbReference type="ARBA" id="ARBA00022490"/>
    </source>
</evidence>
<evidence type="ECO:0000256" key="3">
    <source>
        <dbReference type="ARBA" id="ARBA00007592"/>
    </source>
</evidence>
<evidence type="ECO:0000256" key="13">
    <source>
        <dbReference type="PIRNR" id="PIRNR001365"/>
    </source>
</evidence>
<evidence type="ECO:0000313" key="15">
    <source>
        <dbReference type="Proteomes" id="UP000749311"/>
    </source>
</evidence>
<keyword evidence="5 12" id="KW-0963">Cytoplasm</keyword>
<comment type="caution">
    <text evidence="12">Lacks conserved residue(s) required for the propagation of feature annotation.</text>
</comment>
<comment type="subunit">
    <text evidence="12">Homotetramer; dimer of dimers.</text>
</comment>
<feature type="active site" description="Schiff-base intermediate with substrate" evidence="12">
    <location>
        <position position="165"/>
    </location>
</feature>
<organism evidence="14 15">
    <name type="scientific">Brooklawnia cerclae</name>
    <dbReference type="NCBI Taxonomy" id="349934"/>
    <lineage>
        <taxon>Bacteria</taxon>
        <taxon>Bacillati</taxon>
        <taxon>Actinomycetota</taxon>
        <taxon>Actinomycetes</taxon>
        <taxon>Propionibacteriales</taxon>
        <taxon>Propionibacteriaceae</taxon>
        <taxon>Brooklawnia</taxon>
    </lineage>
</organism>
<dbReference type="SUPFAM" id="SSF51569">
    <property type="entry name" value="Aldolase"/>
    <property type="match status" value="1"/>
</dbReference>
<evidence type="ECO:0000313" key="14">
    <source>
        <dbReference type="EMBL" id="NIH56005.1"/>
    </source>
</evidence>
<dbReference type="NCBIfam" id="TIGR00674">
    <property type="entry name" value="dapA"/>
    <property type="match status" value="1"/>
</dbReference>
<dbReference type="EMBL" id="JAAMOZ010000001">
    <property type="protein sequence ID" value="NIH56005.1"/>
    <property type="molecule type" value="Genomic_DNA"/>
</dbReference>
<comment type="caution">
    <text evidence="12">Was originally thought to be a dihydrodipicolinate synthase (DHDPS), catalyzing the condensation of (S)-aspartate-beta-semialdehyde [(S)-ASA] and pyruvate to dihydrodipicolinate (DHDP). However, it was shown in E.coli that the product of the enzymatic reaction is not dihydrodipicolinate but in fact (4S)-4-hydroxy-2,3,4,5-tetrahydro-(2S)-dipicolinic acid (HTPA), and that the consecutive dehydration reaction leading to DHDP is not spontaneous but catalyzed by DapB.</text>
</comment>
<keyword evidence="15" id="KW-1185">Reference proteome</keyword>
<dbReference type="PRINTS" id="PR00146">
    <property type="entry name" value="DHPICSNTHASE"/>
</dbReference>
<feature type="binding site" evidence="12">
    <location>
        <position position="208"/>
    </location>
    <ligand>
        <name>pyruvate</name>
        <dbReference type="ChEBI" id="CHEBI:15361"/>
    </ligand>
</feature>
<accession>A0ABX0SDA5</accession>
<dbReference type="EC" id="4.3.3.7" evidence="4 12"/>
<dbReference type="InterPro" id="IPR005263">
    <property type="entry name" value="DapA"/>
</dbReference>
<evidence type="ECO:0000256" key="11">
    <source>
        <dbReference type="ARBA" id="ARBA00047836"/>
    </source>
</evidence>
<evidence type="ECO:0000256" key="7">
    <source>
        <dbReference type="ARBA" id="ARBA00022915"/>
    </source>
</evidence>
<gene>
    <name evidence="12" type="primary">dapA</name>
    <name evidence="14" type="ORF">FB473_000650</name>
</gene>
<dbReference type="CDD" id="cd00408">
    <property type="entry name" value="DHDPS-like"/>
    <property type="match status" value="1"/>
</dbReference>
<evidence type="ECO:0000256" key="10">
    <source>
        <dbReference type="ARBA" id="ARBA00023270"/>
    </source>
</evidence>
<keyword evidence="8 12" id="KW-0457">Lysine biosynthesis</keyword>
<dbReference type="PROSITE" id="PS00666">
    <property type="entry name" value="DHDPS_2"/>
    <property type="match status" value="1"/>
</dbReference>
<comment type="function">
    <text evidence="1 12">Catalyzes the condensation of (S)-aspartate-beta-semialdehyde [(S)-ASA] and pyruvate to 4-hydroxy-tetrahydrodipicolinate (HTPA).</text>
</comment>
<comment type="catalytic activity">
    <reaction evidence="11 12">
        <text>L-aspartate 4-semialdehyde + pyruvate = (2S,4S)-4-hydroxy-2,3,4,5-tetrahydrodipicolinate + H2O + H(+)</text>
        <dbReference type="Rhea" id="RHEA:34171"/>
        <dbReference type="ChEBI" id="CHEBI:15361"/>
        <dbReference type="ChEBI" id="CHEBI:15377"/>
        <dbReference type="ChEBI" id="CHEBI:15378"/>
        <dbReference type="ChEBI" id="CHEBI:67139"/>
        <dbReference type="ChEBI" id="CHEBI:537519"/>
        <dbReference type="EC" id="4.3.3.7"/>
    </reaction>
</comment>
<dbReference type="PANTHER" id="PTHR12128:SF66">
    <property type="entry name" value="4-HYDROXY-2-OXOGLUTARATE ALDOLASE, MITOCHONDRIAL"/>
    <property type="match status" value="1"/>
</dbReference>
<dbReference type="Gene3D" id="3.20.20.70">
    <property type="entry name" value="Aldolase class I"/>
    <property type="match status" value="1"/>
</dbReference>
<evidence type="ECO:0000256" key="8">
    <source>
        <dbReference type="ARBA" id="ARBA00023154"/>
    </source>
</evidence>
<keyword evidence="10 12" id="KW-0704">Schiff base</keyword>
<feature type="site" description="Part of a proton relay during catalysis" evidence="12">
    <location>
        <position position="48"/>
    </location>
</feature>
<sequence>MEASGIRGIIPAMVTPFNEDESINETELRAHARRMVAAGAHGVFAGGTNGEFYAMTDQERTRVLEIVIDEVGEAVPVYAGTGGVTTSQAISLSKGAQAAGASAISVITPYFAAASQQELIRHFTAVADAVTLPVICYNIPARTGNVIAPATLEKLAEVPNIVGVKDSSGNFDNLLQYLACVAGRDFAVLCGSDSLILWALLAGAAGSITGVANVYPETMVGIYEAWRSGDIAHAKQLQDSIRAFRSVFRHGNPNTVVKLATNLLGRPVGLCRAPFNSLSETGLEELRSVLAEGAVNGMK</sequence>
<keyword evidence="7 12" id="KW-0220">Diaminopimelate biosynthesis</keyword>
<dbReference type="SMART" id="SM01130">
    <property type="entry name" value="DHDPS"/>
    <property type="match status" value="1"/>
</dbReference>
<dbReference type="RefSeq" id="WP_167164792.1">
    <property type="nucleotide sequence ID" value="NZ_BAAAOO010000002.1"/>
</dbReference>
<evidence type="ECO:0000256" key="4">
    <source>
        <dbReference type="ARBA" id="ARBA00012086"/>
    </source>
</evidence>
<dbReference type="Pfam" id="PF00701">
    <property type="entry name" value="DHDPS"/>
    <property type="match status" value="1"/>
</dbReference>
<keyword evidence="6 12" id="KW-0028">Amino-acid biosynthesis</keyword>
<dbReference type="Proteomes" id="UP000749311">
    <property type="component" value="Unassembled WGS sequence"/>
</dbReference>
<dbReference type="InterPro" id="IPR013785">
    <property type="entry name" value="Aldolase_TIM"/>
</dbReference>
<comment type="caution">
    <text evidence="14">The sequence shown here is derived from an EMBL/GenBank/DDBJ whole genome shotgun (WGS) entry which is preliminary data.</text>
</comment>
<reference evidence="14 15" key="1">
    <citation type="submission" date="2020-02" db="EMBL/GenBank/DDBJ databases">
        <title>Sequencing the genomes of 1000 actinobacteria strains.</title>
        <authorList>
            <person name="Klenk H.-P."/>
        </authorList>
    </citation>
    <scope>NUCLEOTIDE SEQUENCE [LARGE SCALE GENOMIC DNA]</scope>
    <source>
        <strain evidence="14 15">DSM 19609</strain>
    </source>
</reference>
<dbReference type="GO" id="GO:0008840">
    <property type="term" value="F:4-hydroxy-tetrahydrodipicolinate synthase activity"/>
    <property type="evidence" value="ECO:0007669"/>
    <property type="project" value="UniProtKB-EC"/>
</dbReference>
<comment type="pathway">
    <text evidence="2 12">Amino-acid biosynthesis; L-lysine biosynthesis via DAP pathway; (S)-tetrahydrodipicolinate from L-aspartate: step 3/4.</text>
</comment>
<evidence type="ECO:0000256" key="6">
    <source>
        <dbReference type="ARBA" id="ARBA00022605"/>
    </source>
</evidence>
<evidence type="ECO:0000256" key="9">
    <source>
        <dbReference type="ARBA" id="ARBA00023239"/>
    </source>
</evidence>
<feature type="active site" description="Proton donor/acceptor" evidence="12">
    <location>
        <position position="137"/>
    </location>
</feature>